<dbReference type="EMBL" id="JBEFKJ010000003">
    <property type="protein sequence ID" value="KAL2046895.1"/>
    <property type="molecule type" value="Genomic_DNA"/>
</dbReference>
<comment type="caution">
    <text evidence="4">The sequence shown here is derived from an EMBL/GenBank/DDBJ whole genome shotgun (WGS) entry which is preliminary data.</text>
</comment>
<dbReference type="PROSITE" id="PS50086">
    <property type="entry name" value="TBC_RABGAP"/>
    <property type="match status" value="1"/>
</dbReference>
<dbReference type="SMART" id="SM00164">
    <property type="entry name" value="TBC"/>
    <property type="match status" value="1"/>
</dbReference>
<evidence type="ECO:0000313" key="5">
    <source>
        <dbReference type="Proteomes" id="UP001590950"/>
    </source>
</evidence>
<dbReference type="InterPro" id="IPR050302">
    <property type="entry name" value="Rab_GAP_TBC_domain"/>
</dbReference>
<sequence length="897" mass="97457">MAEDHSKDCSADSSDREGEAFEDAPDTVSRPQSQESSTSVRSLTNGRPSSTVSTPRAHKGDSDPIESELHDADLHKEYIPAKSPLLTAHRISATSLDDVQLDGATDTASIKSGSAPSVSTEKDIATSPPKLPFRGQGLSGNLPSIPWGPPPPLAPKATPTVPTPSPTPAPRKLGMSFSWLSRSGSATKEIVPAPNPSPTSHDRRNTVTSVASMSSNPELMLSKLDEGHESDSSAGAKRQRNSLRERFKMLRLREEAGIQSLEGQEVGSPTSGGGTLAGLIGRSASLGLGIGSPGSIADEKEGGLAGNPVQSPVAAAASSISSVANPNLAPGTASGVSAGPSAMTDPAVPVDWDLWQSVVYEGPSAVARTSAEELSVAIASGIPSAIRGVVWQVLAQSKNEELESVYKELVVRGTDKDRDTMAIPNGHQAPSGIANSNGKKKDSVASSSSSIHSGHSTPATSATNGLTSPSPSQEKDSESIIKLQAAMMAERKKKVKEDAAALQKLEKVIRKDLGARTSYSRFAVAAGLQDGLFGVCKAYALFDEGVGYAQGMNFLVMPLLFNMPEEEAFCLLVRLMNQYHLREMFIQDMPGLHLHLYQFERLLEDLEPALYCHLHRRGVAPQLYATQWFLTLFAYRFPLQLVLRVYDLILSEGLEGAILKFGIVLMQKNAETLLGMNDMSSLTHFLKDRLFDGYIDQAPSSSSRLESGFFGSSGGIDKEVYRADLLVQDACAVKITPEALKNYKAEWEERQRAEKEREAELESLRTANASLALKVRSLEERTEKSDTEHVQMASELVRTKVENQELQDSVESLKGQVEELRNLVERQPEEVENRLKEEMDRIMKRNVEVQNENRSLEEQMADMEKALVESKMKNAEMSSEHDNLKQKWNDLRRAIEA</sequence>
<feature type="region of interest" description="Disordered" evidence="2">
    <location>
        <begin position="106"/>
        <end position="216"/>
    </location>
</feature>
<feature type="compositionally biased region" description="Polar residues" evidence="2">
    <location>
        <begin position="29"/>
        <end position="54"/>
    </location>
</feature>
<proteinExistence type="predicted"/>
<keyword evidence="5" id="KW-1185">Reference proteome</keyword>
<evidence type="ECO:0000256" key="1">
    <source>
        <dbReference type="SAM" id="Coils"/>
    </source>
</evidence>
<gene>
    <name evidence="4" type="ORF">N7G274_000913</name>
</gene>
<feature type="domain" description="Rab-GAP TBC" evidence="3">
    <location>
        <begin position="381"/>
        <end position="653"/>
    </location>
</feature>
<keyword evidence="1" id="KW-0175">Coiled coil</keyword>
<dbReference type="PANTHER" id="PTHR47219:SF9">
    <property type="entry name" value="GTPASE ACTIVATING PROTEIN AND CENTROSOME-ASSOCIATED, ISOFORM B"/>
    <property type="match status" value="1"/>
</dbReference>
<feature type="coiled-coil region" evidence="1">
    <location>
        <begin position="744"/>
        <end position="894"/>
    </location>
</feature>
<dbReference type="Pfam" id="PF23436">
    <property type="entry name" value="RabGap-TBC_2"/>
    <property type="match status" value="1"/>
</dbReference>
<feature type="region of interest" description="Disordered" evidence="2">
    <location>
        <begin position="417"/>
        <end position="478"/>
    </location>
</feature>
<feature type="region of interest" description="Disordered" evidence="2">
    <location>
        <begin position="1"/>
        <end position="76"/>
    </location>
</feature>
<name>A0ABR4AMD4_9LECA</name>
<protein>
    <recommendedName>
        <fullName evidence="3">Rab-GAP TBC domain-containing protein</fullName>
    </recommendedName>
</protein>
<feature type="compositionally biased region" description="Basic and acidic residues" evidence="2">
    <location>
        <begin position="1"/>
        <end position="19"/>
    </location>
</feature>
<feature type="compositionally biased region" description="Basic and acidic residues" evidence="2">
    <location>
        <begin position="58"/>
        <end position="76"/>
    </location>
</feature>
<dbReference type="Gene3D" id="1.10.8.270">
    <property type="entry name" value="putative rabgap domain of human tbc1 domain family member 14 like domains"/>
    <property type="match status" value="1"/>
</dbReference>
<dbReference type="InterPro" id="IPR035969">
    <property type="entry name" value="Rab-GAP_TBC_sf"/>
</dbReference>
<dbReference type="SUPFAM" id="SSF47923">
    <property type="entry name" value="Ypt/Rab-GAP domain of gyp1p"/>
    <property type="match status" value="2"/>
</dbReference>
<feature type="compositionally biased region" description="Polar residues" evidence="2">
    <location>
        <begin position="206"/>
        <end position="216"/>
    </location>
</feature>
<dbReference type="InterPro" id="IPR000195">
    <property type="entry name" value="Rab-GAP-TBC_dom"/>
</dbReference>
<accession>A0ABR4AMD4</accession>
<dbReference type="Proteomes" id="UP001590950">
    <property type="component" value="Unassembled WGS sequence"/>
</dbReference>
<feature type="compositionally biased region" description="Polar residues" evidence="2">
    <location>
        <begin position="457"/>
        <end position="472"/>
    </location>
</feature>
<dbReference type="PANTHER" id="PTHR47219">
    <property type="entry name" value="RAB GTPASE-ACTIVATING PROTEIN 1-LIKE"/>
    <property type="match status" value="1"/>
</dbReference>
<dbReference type="Gene3D" id="1.10.472.80">
    <property type="entry name" value="Ypt/Rab-GAP domain of gyp1p, domain 3"/>
    <property type="match status" value="1"/>
</dbReference>
<organism evidence="4 5">
    <name type="scientific">Stereocaulon virgatum</name>
    <dbReference type="NCBI Taxonomy" id="373712"/>
    <lineage>
        <taxon>Eukaryota</taxon>
        <taxon>Fungi</taxon>
        <taxon>Dikarya</taxon>
        <taxon>Ascomycota</taxon>
        <taxon>Pezizomycotina</taxon>
        <taxon>Lecanoromycetes</taxon>
        <taxon>OSLEUM clade</taxon>
        <taxon>Lecanoromycetidae</taxon>
        <taxon>Lecanorales</taxon>
        <taxon>Lecanorineae</taxon>
        <taxon>Stereocaulaceae</taxon>
        <taxon>Stereocaulon</taxon>
    </lineage>
</organism>
<feature type="compositionally biased region" description="Polar residues" evidence="2">
    <location>
        <begin position="106"/>
        <end position="119"/>
    </location>
</feature>
<feature type="compositionally biased region" description="Low complexity" evidence="2">
    <location>
        <begin position="444"/>
        <end position="456"/>
    </location>
</feature>
<reference evidence="4 5" key="1">
    <citation type="submission" date="2024-09" db="EMBL/GenBank/DDBJ databases">
        <title>Rethinking Asexuality: The Enigmatic Case of Functional Sexual Genes in Lepraria (Stereocaulaceae).</title>
        <authorList>
            <person name="Doellman M."/>
            <person name="Sun Y."/>
            <person name="Barcenas-Pena A."/>
            <person name="Lumbsch H.T."/>
            <person name="Grewe F."/>
        </authorList>
    </citation>
    <scope>NUCLEOTIDE SEQUENCE [LARGE SCALE GENOMIC DNA]</scope>
    <source>
        <strain evidence="4 5">Mercado 3170</strain>
    </source>
</reference>
<dbReference type="Gene3D" id="1.10.10.750">
    <property type="entry name" value="Ypt/Rab-GAP domain of gyp1p, domain 1"/>
    <property type="match status" value="1"/>
</dbReference>
<evidence type="ECO:0000256" key="2">
    <source>
        <dbReference type="SAM" id="MobiDB-lite"/>
    </source>
</evidence>
<evidence type="ECO:0000259" key="3">
    <source>
        <dbReference type="PROSITE" id="PS50086"/>
    </source>
</evidence>
<evidence type="ECO:0000313" key="4">
    <source>
        <dbReference type="EMBL" id="KAL2046895.1"/>
    </source>
</evidence>